<feature type="binding site" evidence="11">
    <location>
        <position position="83"/>
    </location>
    <ligand>
        <name>FMN</name>
        <dbReference type="ChEBI" id="CHEBI:58210"/>
    </ligand>
</feature>
<dbReference type="Gene3D" id="2.30.110.10">
    <property type="entry name" value="Electron Transport, Fmn-binding Protein, Chain A"/>
    <property type="match status" value="1"/>
</dbReference>
<gene>
    <name evidence="14" type="primary">pdxH</name>
    <name evidence="14" type="ORF">COW36_16920</name>
</gene>
<evidence type="ECO:0000313" key="15">
    <source>
        <dbReference type="Proteomes" id="UP000231019"/>
    </source>
</evidence>
<dbReference type="Pfam" id="PF10590">
    <property type="entry name" value="PNP_phzG_C"/>
    <property type="match status" value="1"/>
</dbReference>
<feature type="binding site" evidence="11">
    <location>
        <begin position="141"/>
        <end position="142"/>
    </location>
    <ligand>
        <name>FMN</name>
        <dbReference type="ChEBI" id="CHEBI:58210"/>
    </ligand>
</feature>
<dbReference type="GO" id="GO:0010181">
    <property type="term" value="F:FMN binding"/>
    <property type="evidence" value="ECO:0007669"/>
    <property type="project" value="UniProtKB-UniRule"/>
</dbReference>
<feature type="binding site" evidence="10">
    <location>
        <begin position="192"/>
        <end position="194"/>
    </location>
    <ligand>
        <name>substrate</name>
    </ligand>
</feature>
<evidence type="ECO:0000256" key="3">
    <source>
        <dbReference type="ARBA" id="ARBA00007301"/>
    </source>
</evidence>
<evidence type="ECO:0000256" key="6">
    <source>
        <dbReference type="ARBA" id="ARBA00022643"/>
    </source>
</evidence>
<dbReference type="HAMAP" id="MF_01629">
    <property type="entry name" value="PdxH"/>
    <property type="match status" value="1"/>
</dbReference>
<dbReference type="InterPro" id="IPR019740">
    <property type="entry name" value="Pyridox_Oxase_CS"/>
</dbReference>
<organism evidence="14 15">
    <name type="scientific">bacterium (Candidatus Blackallbacteria) CG17_big_fil_post_rev_8_21_14_2_50_48_46</name>
    <dbReference type="NCBI Taxonomy" id="2014261"/>
    <lineage>
        <taxon>Bacteria</taxon>
        <taxon>Candidatus Blackallbacteria</taxon>
    </lineage>
</organism>
<feature type="domain" description="Pyridoxamine 5'-phosphate oxidase N-terminal" evidence="12">
    <location>
        <begin position="36"/>
        <end position="160"/>
    </location>
</feature>
<protein>
    <recommendedName>
        <fullName evidence="9">Pyridoxamine 5'-phosphate oxidase</fullName>
        <ecNumber evidence="9">1.4.3.5</ecNumber>
    </recommendedName>
</protein>
<keyword evidence="7" id="KW-0560">Oxidoreductase</keyword>
<evidence type="ECO:0000256" key="1">
    <source>
        <dbReference type="ARBA" id="ARBA00004738"/>
    </source>
</evidence>
<keyword evidence="8" id="KW-0664">Pyridoxine biosynthesis</keyword>
<keyword evidence="5" id="KW-0285">Flavoprotein</keyword>
<feature type="binding site" evidence="11">
    <location>
        <position position="186"/>
    </location>
    <ligand>
        <name>FMN</name>
        <dbReference type="ChEBI" id="CHEBI:58210"/>
    </ligand>
</feature>
<dbReference type="InterPro" id="IPR019576">
    <property type="entry name" value="Pyridoxamine_oxidase_dimer_C"/>
</dbReference>
<comment type="caution">
    <text evidence="14">The sequence shown here is derived from an EMBL/GenBank/DDBJ whole genome shotgun (WGS) entry which is preliminary data.</text>
</comment>
<evidence type="ECO:0000256" key="11">
    <source>
        <dbReference type="PIRSR" id="PIRSR000190-2"/>
    </source>
</evidence>
<reference evidence="14 15" key="1">
    <citation type="submission" date="2017-09" db="EMBL/GenBank/DDBJ databases">
        <title>Depth-based differentiation of microbial function through sediment-hosted aquifers and enrichment of novel symbionts in the deep terrestrial subsurface.</title>
        <authorList>
            <person name="Probst A.J."/>
            <person name="Ladd B."/>
            <person name="Jarett J.K."/>
            <person name="Geller-Mcgrath D.E."/>
            <person name="Sieber C.M."/>
            <person name="Emerson J.B."/>
            <person name="Anantharaman K."/>
            <person name="Thomas B.C."/>
            <person name="Malmstrom R."/>
            <person name="Stieglmeier M."/>
            <person name="Klingl A."/>
            <person name="Woyke T."/>
            <person name="Ryan C.M."/>
            <person name="Banfield J.F."/>
        </authorList>
    </citation>
    <scope>NUCLEOTIDE SEQUENCE [LARGE SCALE GENOMIC DNA]</scope>
    <source>
        <strain evidence="14">CG17_big_fil_post_rev_8_21_14_2_50_48_46</strain>
    </source>
</reference>
<evidence type="ECO:0000256" key="8">
    <source>
        <dbReference type="ARBA" id="ARBA00023096"/>
    </source>
</evidence>
<feature type="binding site" evidence="11">
    <location>
        <position position="106"/>
    </location>
    <ligand>
        <name>FMN</name>
        <dbReference type="ChEBI" id="CHEBI:58210"/>
    </ligand>
</feature>
<evidence type="ECO:0000256" key="7">
    <source>
        <dbReference type="ARBA" id="ARBA00023002"/>
    </source>
</evidence>
<comment type="similarity">
    <text evidence="3">Belongs to the pyridoxamine 5'-phosphate oxidase family.</text>
</comment>
<dbReference type="InterPro" id="IPR000659">
    <property type="entry name" value="Pyridox_Oxase"/>
</dbReference>
<dbReference type="PIRSF" id="PIRSF000190">
    <property type="entry name" value="Pyd_amn-ph_oxd"/>
    <property type="match status" value="1"/>
</dbReference>
<evidence type="ECO:0000256" key="9">
    <source>
        <dbReference type="NCBIfam" id="TIGR00558"/>
    </source>
</evidence>
<dbReference type="NCBIfam" id="TIGR00558">
    <property type="entry name" value="pdxH"/>
    <property type="match status" value="1"/>
</dbReference>
<evidence type="ECO:0000256" key="10">
    <source>
        <dbReference type="PIRSR" id="PIRSR000190-1"/>
    </source>
</evidence>
<dbReference type="Pfam" id="PF01243">
    <property type="entry name" value="PNPOx_N"/>
    <property type="match status" value="1"/>
</dbReference>
<dbReference type="EMBL" id="PFFQ01000052">
    <property type="protein sequence ID" value="PIW15486.1"/>
    <property type="molecule type" value="Genomic_DNA"/>
</dbReference>
<evidence type="ECO:0000256" key="2">
    <source>
        <dbReference type="ARBA" id="ARBA00005037"/>
    </source>
</evidence>
<feature type="binding site" evidence="11">
    <location>
        <begin position="62"/>
        <end position="67"/>
    </location>
    <ligand>
        <name>FMN</name>
        <dbReference type="ChEBI" id="CHEBI:58210"/>
    </ligand>
</feature>
<evidence type="ECO:0000256" key="5">
    <source>
        <dbReference type="ARBA" id="ARBA00022630"/>
    </source>
</evidence>
<feature type="binding site" evidence="10">
    <location>
        <position position="128"/>
    </location>
    <ligand>
        <name>substrate</name>
    </ligand>
</feature>
<evidence type="ECO:0000259" key="13">
    <source>
        <dbReference type="Pfam" id="PF10590"/>
    </source>
</evidence>
<dbReference type="AlphaFoldDB" id="A0A2M7G1B7"/>
<dbReference type="PANTHER" id="PTHR10851:SF0">
    <property type="entry name" value="PYRIDOXINE-5'-PHOSPHATE OXIDASE"/>
    <property type="match status" value="1"/>
</dbReference>
<feature type="binding site" evidence="10">
    <location>
        <position position="132"/>
    </location>
    <ligand>
        <name>substrate</name>
    </ligand>
</feature>
<evidence type="ECO:0000259" key="12">
    <source>
        <dbReference type="Pfam" id="PF01243"/>
    </source>
</evidence>
<keyword evidence="6 11" id="KW-0288">FMN</keyword>
<name>A0A2M7G1B7_9BACT</name>
<evidence type="ECO:0000313" key="14">
    <source>
        <dbReference type="EMBL" id="PIW15486.1"/>
    </source>
</evidence>
<dbReference type="SUPFAM" id="SSF50475">
    <property type="entry name" value="FMN-binding split barrel"/>
    <property type="match status" value="1"/>
</dbReference>
<comment type="pathway">
    <text evidence="1">Cofactor metabolism; pyridoxal 5'-phosphate salvage; pyridoxal 5'-phosphate from pyridoxamine 5'-phosphate: step 1/1.</text>
</comment>
<accession>A0A2M7G1B7</accession>
<dbReference type="Proteomes" id="UP000231019">
    <property type="component" value="Unassembled WGS sequence"/>
</dbReference>
<dbReference type="InterPro" id="IPR012349">
    <property type="entry name" value="Split_barrel_FMN-bd"/>
</dbReference>
<comment type="subunit">
    <text evidence="4">Homodimer.</text>
</comment>
<sequence length="214" mass="24704">MKEKFAELRKEYRQETLTEADLKANPFEQFHYWLAQSIQAGLTEPNAMILSTASLQGIPSSRTVLLKELDTEGFVFFTNYASRKGQEIAENAQVSLLFYWPELERQVRIQGQAEKLTTEESDTYFASRPRGSQLGAWASKQSEVISGRETLEDRLKSLETQFADSSIPRPEFWGGYRVKPSEIEFWQGRPNRLHDRLSFRKSAALAWQVFRLSP</sequence>
<feature type="binding site" evidence="11">
    <location>
        <begin position="77"/>
        <end position="78"/>
    </location>
    <ligand>
        <name>FMN</name>
        <dbReference type="ChEBI" id="CHEBI:58210"/>
    </ligand>
</feature>
<dbReference type="EC" id="1.4.3.5" evidence="9"/>
<dbReference type="InterPro" id="IPR011576">
    <property type="entry name" value="Pyridox_Oxase_N"/>
</dbReference>
<comment type="pathway">
    <text evidence="2">Cofactor metabolism; pyridoxal 5'-phosphate salvage; pyridoxal 5'-phosphate from pyridoxine 5'-phosphate: step 1/1.</text>
</comment>
<feature type="domain" description="Pyridoxine 5'-phosphate oxidase dimerisation C-terminal" evidence="13">
    <location>
        <begin position="173"/>
        <end position="214"/>
    </location>
</feature>
<dbReference type="GO" id="GO:0008615">
    <property type="term" value="P:pyridoxine biosynthetic process"/>
    <property type="evidence" value="ECO:0007669"/>
    <property type="project" value="UniProtKB-UniRule"/>
</dbReference>
<dbReference type="NCBIfam" id="NF004231">
    <property type="entry name" value="PRK05679.1"/>
    <property type="match status" value="1"/>
</dbReference>
<comment type="cofactor">
    <cofactor evidence="11">
        <name>FMN</name>
        <dbReference type="ChEBI" id="CHEBI:58210"/>
    </cofactor>
    <text evidence="11">Binds 1 FMN per subunit.</text>
</comment>
<feature type="binding site" evidence="11">
    <location>
        <position position="196"/>
    </location>
    <ligand>
        <name>FMN</name>
        <dbReference type="ChEBI" id="CHEBI:58210"/>
    </ligand>
</feature>
<proteinExistence type="inferred from homology"/>
<dbReference type="GO" id="GO:0004733">
    <property type="term" value="F:pyridoxamine phosphate oxidase activity"/>
    <property type="evidence" value="ECO:0007669"/>
    <property type="project" value="UniProtKB-UniRule"/>
</dbReference>
<feature type="binding site" evidence="10">
    <location>
        <position position="124"/>
    </location>
    <ligand>
        <name>substrate</name>
    </ligand>
</feature>
<dbReference type="PANTHER" id="PTHR10851">
    <property type="entry name" value="PYRIDOXINE-5-PHOSPHATE OXIDASE"/>
    <property type="match status" value="1"/>
</dbReference>
<evidence type="ECO:0000256" key="4">
    <source>
        <dbReference type="ARBA" id="ARBA00011738"/>
    </source>
</evidence>
<feature type="binding site" evidence="11">
    <location>
        <position position="84"/>
    </location>
    <ligand>
        <name>FMN</name>
        <dbReference type="ChEBI" id="CHEBI:58210"/>
    </ligand>
</feature>
<feature type="binding site" evidence="10">
    <location>
        <position position="67"/>
    </location>
    <ligand>
        <name>substrate</name>
    </ligand>
</feature>
<dbReference type="PROSITE" id="PS01064">
    <property type="entry name" value="PYRIDOX_OXIDASE"/>
    <property type="match status" value="1"/>
</dbReference>
<dbReference type="FunFam" id="2.30.110.10:FF:000005">
    <property type="entry name" value="NAD(P)H-hydrate epimerase"/>
    <property type="match status" value="1"/>
</dbReference>
<feature type="binding site" evidence="10">
    <location>
        <begin position="9"/>
        <end position="12"/>
    </location>
    <ligand>
        <name>substrate</name>
    </ligand>
</feature>